<dbReference type="Proteomes" id="UP000310158">
    <property type="component" value="Unassembled WGS sequence"/>
</dbReference>
<protein>
    <recommendedName>
        <fullName evidence="2">Rad4 beta-hairpin domain-containing protein</fullName>
    </recommendedName>
</protein>
<dbReference type="EMBL" id="SGPL01000140">
    <property type="protein sequence ID" value="THH16853.1"/>
    <property type="molecule type" value="Genomic_DNA"/>
</dbReference>
<keyword evidence="4" id="KW-1185">Reference proteome</keyword>
<feature type="region of interest" description="Disordered" evidence="1">
    <location>
        <begin position="1"/>
        <end position="22"/>
    </location>
</feature>
<dbReference type="SMART" id="SM01031">
    <property type="entry name" value="BHD_2"/>
    <property type="match status" value="1"/>
</dbReference>
<evidence type="ECO:0000259" key="2">
    <source>
        <dbReference type="SMART" id="SM01031"/>
    </source>
</evidence>
<gene>
    <name evidence="3" type="ORF">EW146_g3858</name>
</gene>
<dbReference type="GO" id="GO:0003677">
    <property type="term" value="F:DNA binding"/>
    <property type="evidence" value="ECO:0007669"/>
    <property type="project" value="InterPro"/>
</dbReference>
<dbReference type="Pfam" id="PF10404">
    <property type="entry name" value="BHD_2"/>
    <property type="match status" value="1"/>
</dbReference>
<comment type="caution">
    <text evidence="3">The sequence shown here is derived from an EMBL/GenBank/DDBJ whole genome shotgun (WGS) entry which is preliminary data.</text>
</comment>
<dbReference type="InterPro" id="IPR018327">
    <property type="entry name" value="BHD_2"/>
</dbReference>
<sequence length="264" mass="28887">MAVQRSKYVSDRQLDARGSDPEGPGHLNECLTAHGSLLGGYQPCLYHLGAGAARRRAGILSRVISDYTDVHRITGASLYRLLTAHALLLVVRRGLPARRGGIARCDTRGHRRSDCRALCSTVLDAFCGVRSSAIAFAHTCERGALFCLPRVSRLRYIMLGCMVWKIESSSYSPIVLAFLRSLIFTSTSIAPAPASLPATFQCKFDTAENWMRRGRSIRAGEQPIKLVKQRAVTIGRKREMEVLKEAGAGADGEGSDIMHYLSPP</sequence>
<name>A0A4V6S1H2_9AGAM</name>
<evidence type="ECO:0000256" key="1">
    <source>
        <dbReference type="SAM" id="MobiDB-lite"/>
    </source>
</evidence>
<feature type="domain" description="Rad4 beta-hairpin" evidence="2">
    <location>
        <begin position="202"/>
        <end position="264"/>
    </location>
</feature>
<proteinExistence type="predicted"/>
<evidence type="ECO:0000313" key="4">
    <source>
        <dbReference type="Proteomes" id="UP000310158"/>
    </source>
</evidence>
<dbReference type="AlphaFoldDB" id="A0A4V6S1H2"/>
<organism evidence="3 4">
    <name type="scientific">Bondarzewia mesenterica</name>
    <dbReference type="NCBI Taxonomy" id="1095465"/>
    <lineage>
        <taxon>Eukaryota</taxon>
        <taxon>Fungi</taxon>
        <taxon>Dikarya</taxon>
        <taxon>Basidiomycota</taxon>
        <taxon>Agaricomycotina</taxon>
        <taxon>Agaricomycetes</taxon>
        <taxon>Russulales</taxon>
        <taxon>Bondarzewiaceae</taxon>
        <taxon>Bondarzewia</taxon>
    </lineage>
</organism>
<reference evidence="3 4" key="1">
    <citation type="submission" date="2019-02" db="EMBL/GenBank/DDBJ databases">
        <title>Genome sequencing of the rare red list fungi Bondarzewia mesenterica.</title>
        <authorList>
            <person name="Buettner E."/>
            <person name="Kellner H."/>
        </authorList>
    </citation>
    <scope>NUCLEOTIDE SEQUENCE [LARGE SCALE GENOMIC DNA]</scope>
    <source>
        <strain evidence="3 4">DSM 108281</strain>
    </source>
</reference>
<dbReference type="OrthoDB" id="300780at2759"/>
<evidence type="ECO:0000313" key="3">
    <source>
        <dbReference type="EMBL" id="THH16853.1"/>
    </source>
</evidence>
<accession>A0A4V6S1H2</accession>
<feature type="compositionally biased region" description="Basic and acidic residues" evidence="1">
    <location>
        <begin position="8"/>
        <end position="20"/>
    </location>
</feature>